<gene>
    <name evidence="1" type="ORF">UFOVP323_9</name>
</gene>
<dbReference type="Pfam" id="PF20459">
    <property type="entry name" value="DUF6712"/>
    <property type="match status" value="1"/>
</dbReference>
<organism evidence="1">
    <name type="scientific">uncultured Caudovirales phage</name>
    <dbReference type="NCBI Taxonomy" id="2100421"/>
    <lineage>
        <taxon>Viruses</taxon>
        <taxon>Duplodnaviria</taxon>
        <taxon>Heunggongvirae</taxon>
        <taxon>Uroviricota</taxon>
        <taxon>Caudoviricetes</taxon>
        <taxon>Peduoviridae</taxon>
        <taxon>Maltschvirus</taxon>
        <taxon>Maltschvirus maltsch</taxon>
    </lineage>
</organism>
<proteinExistence type="predicted"/>
<name>A0A6J5LWQ8_9CAUD</name>
<accession>A0A6J5LWQ8</accession>
<sequence>MSQALVPQNILMVSENKLKNFTDIDPNVTSSVLLPFISVVQQTKLEYIIGGRYYRQLLDEISGSTLTNINNNFLQYFCQPLLIWAAYREALPSIFMRIKNNGIVNGSENTVTMKEMEWMYNRADDRSQFFEQRLIDEVIYNSGNYPLCFNYNTSDGLFPHLGKNYFSGLQLTNGGRHGTYDMIPRGMPVFADPTFMCCGF</sequence>
<evidence type="ECO:0000313" key="1">
    <source>
        <dbReference type="EMBL" id="CAB4137220.1"/>
    </source>
</evidence>
<reference evidence="1" key="1">
    <citation type="submission" date="2020-04" db="EMBL/GenBank/DDBJ databases">
        <authorList>
            <person name="Chiriac C."/>
            <person name="Salcher M."/>
            <person name="Ghai R."/>
            <person name="Kavagutti S V."/>
        </authorList>
    </citation>
    <scope>NUCLEOTIDE SEQUENCE</scope>
</reference>
<dbReference type="EMBL" id="LR796332">
    <property type="protein sequence ID" value="CAB4137220.1"/>
    <property type="molecule type" value="Genomic_DNA"/>
</dbReference>
<dbReference type="InterPro" id="IPR046558">
    <property type="entry name" value="DUF6712"/>
</dbReference>
<protein>
    <submittedName>
        <fullName evidence="1">Uncharacterized protein</fullName>
    </submittedName>
</protein>